<protein>
    <submittedName>
        <fullName evidence="1">Uncharacterized protein</fullName>
    </submittedName>
</protein>
<evidence type="ECO:0000313" key="1">
    <source>
        <dbReference type="EMBL" id="CAG7710196.1"/>
    </source>
</evidence>
<sequence>MKNESRFDPEELRGEAQRTCSENGTWYMDNLNDYEECDESTEDI</sequence>
<reference evidence="1" key="1">
    <citation type="submission" date="2021-06" db="EMBL/GenBank/DDBJ databases">
        <authorList>
            <person name="Hodson N. C."/>
            <person name="Mongue J. A."/>
            <person name="Jaron S. K."/>
        </authorList>
    </citation>
    <scope>NUCLEOTIDE SEQUENCE</scope>
</reference>
<gene>
    <name evidence="1" type="ORF">AFUS01_LOCUS5002</name>
</gene>
<dbReference type="EMBL" id="CAJVCH010031744">
    <property type="protein sequence ID" value="CAG7710196.1"/>
    <property type="molecule type" value="Genomic_DNA"/>
</dbReference>
<keyword evidence="2" id="KW-1185">Reference proteome</keyword>
<accession>A0A8J2J6K8</accession>
<dbReference type="Proteomes" id="UP000708208">
    <property type="component" value="Unassembled WGS sequence"/>
</dbReference>
<proteinExistence type="predicted"/>
<comment type="caution">
    <text evidence="1">The sequence shown here is derived from an EMBL/GenBank/DDBJ whole genome shotgun (WGS) entry which is preliminary data.</text>
</comment>
<name>A0A8J2J6K8_9HEXA</name>
<dbReference type="AlphaFoldDB" id="A0A8J2J6K8"/>
<feature type="non-terminal residue" evidence="1">
    <location>
        <position position="1"/>
    </location>
</feature>
<organism evidence="1 2">
    <name type="scientific">Allacma fusca</name>
    <dbReference type="NCBI Taxonomy" id="39272"/>
    <lineage>
        <taxon>Eukaryota</taxon>
        <taxon>Metazoa</taxon>
        <taxon>Ecdysozoa</taxon>
        <taxon>Arthropoda</taxon>
        <taxon>Hexapoda</taxon>
        <taxon>Collembola</taxon>
        <taxon>Symphypleona</taxon>
        <taxon>Sminthuridae</taxon>
        <taxon>Allacma</taxon>
    </lineage>
</organism>
<evidence type="ECO:0000313" key="2">
    <source>
        <dbReference type="Proteomes" id="UP000708208"/>
    </source>
</evidence>